<dbReference type="SMR" id="A0A0Q9X488"/>
<evidence type="ECO:0000256" key="4">
    <source>
        <dbReference type="ARBA" id="ARBA00022807"/>
    </source>
</evidence>
<dbReference type="STRING" id="7260.A0A0Q9X488"/>
<dbReference type="InterPro" id="IPR013201">
    <property type="entry name" value="Prot_inhib_I29"/>
</dbReference>
<keyword evidence="2" id="KW-0645">Protease</keyword>
<feature type="compositionally biased region" description="Basic and acidic residues" evidence="8">
    <location>
        <begin position="30"/>
        <end position="39"/>
    </location>
</feature>
<dbReference type="Pfam" id="PF08246">
    <property type="entry name" value="Inhibitor_I29"/>
    <property type="match status" value="1"/>
</dbReference>
<dbReference type="InterPro" id="IPR025660">
    <property type="entry name" value="Pept_his_AS"/>
</dbReference>
<dbReference type="CDD" id="cd02248">
    <property type="entry name" value="Peptidase_C1A"/>
    <property type="match status" value="1"/>
</dbReference>
<dbReference type="InterPro" id="IPR038765">
    <property type="entry name" value="Papain-like_cys_pep_sf"/>
</dbReference>
<dbReference type="EMBL" id="CH964284">
    <property type="protein sequence ID" value="KRG00324.1"/>
    <property type="molecule type" value="Genomic_DNA"/>
</dbReference>
<keyword evidence="11" id="KW-1185">Reference proteome</keyword>
<sequence>MEDYRVPAADDQGSKSNSPTHRVSATPPRPVHESSKARADPASLTPDTPLRPVCECLERRQSPAVVEVAMPDTPPRPVYEPISPPANTGIRLTTVRKINNKSYYRVYDKLRSLEAFNENCKLVNDHNKLYKYGDRNFTLGTNALADLNTDAYLKRYLRLIRSQRNTSTEDMKEVVGMSHLENVPDSFDWRKKGFTTLAHNQQNCGSCYAFSIAESIEGQIFKRTGKLLSLSVQQIVDCSISFGNQGCTGGSLRNTLRYLQATGGLMRSSDYKYVSKKEKCQFVGDLAVTNVSSWAILPAHNENAIEAAVAHIGPVAVSINAAPKTFQLYSHGIYDDLSCSSASVNHAMLIVGYGKDFWILKNWWGEIWGESGYMRIRKGINLCGISNYAAYAIV</sequence>
<keyword evidence="4" id="KW-0788">Thiol protease</keyword>
<comment type="catalytic activity">
    <reaction evidence="5">
        <text>Specificity close to that of papain. As compared to cathepsin B, cathepsin L exhibits higher activity toward protein substrates, but has little activity on Z-Arg-Arg-NHMec, and no peptidyl-dipeptidase activity.</text>
        <dbReference type="EC" id="3.4.22.15"/>
    </reaction>
</comment>
<reference evidence="10 11" key="1">
    <citation type="journal article" date="2007" name="Nature">
        <title>Evolution of genes and genomes on the Drosophila phylogeny.</title>
        <authorList>
            <consortium name="Drosophila 12 Genomes Consortium"/>
            <person name="Clark A.G."/>
            <person name="Eisen M.B."/>
            <person name="Smith D.R."/>
            <person name="Bergman C.M."/>
            <person name="Oliver B."/>
            <person name="Markow T.A."/>
            <person name="Kaufman T.C."/>
            <person name="Kellis M."/>
            <person name="Gelbart W."/>
            <person name="Iyer V.N."/>
            <person name="Pollard D.A."/>
            <person name="Sackton T.B."/>
            <person name="Larracuente A.M."/>
            <person name="Singh N.D."/>
            <person name="Abad J.P."/>
            <person name="Abt D.N."/>
            <person name="Adryan B."/>
            <person name="Aguade M."/>
            <person name="Akashi H."/>
            <person name="Anderson W.W."/>
            <person name="Aquadro C.F."/>
            <person name="Ardell D.H."/>
            <person name="Arguello R."/>
            <person name="Artieri C.G."/>
            <person name="Barbash D.A."/>
            <person name="Barker D."/>
            <person name="Barsanti P."/>
            <person name="Batterham P."/>
            <person name="Batzoglou S."/>
            <person name="Begun D."/>
            <person name="Bhutkar A."/>
            <person name="Blanco E."/>
            <person name="Bosak S.A."/>
            <person name="Bradley R.K."/>
            <person name="Brand A.D."/>
            <person name="Brent M.R."/>
            <person name="Brooks A.N."/>
            <person name="Brown R.H."/>
            <person name="Butlin R.K."/>
            <person name="Caggese C."/>
            <person name="Calvi B.R."/>
            <person name="Bernardo de Carvalho A."/>
            <person name="Caspi A."/>
            <person name="Castrezana S."/>
            <person name="Celniker S.E."/>
            <person name="Chang J.L."/>
            <person name="Chapple C."/>
            <person name="Chatterji S."/>
            <person name="Chinwalla A."/>
            <person name="Civetta A."/>
            <person name="Clifton S.W."/>
            <person name="Comeron J.M."/>
            <person name="Costello J.C."/>
            <person name="Coyne J.A."/>
            <person name="Daub J."/>
            <person name="David R.G."/>
            <person name="Delcher A.L."/>
            <person name="Delehaunty K."/>
            <person name="Do C.B."/>
            <person name="Ebling H."/>
            <person name="Edwards K."/>
            <person name="Eickbush T."/>
            <person name="Evans J.D."/>
            <person name="Filipski A."/>
            <person name="Findeiss S."/>
            <person name="Freyhult E."/>
            <person name="Fulton L."/>
            <person name="Fulton R."/>
            <person name="Garcia A.C."/>
            <person name="Gardiner A."/>
            <person name="Garfield D.A."/>
            <person name="Garvin B.E."/>
            <person name="Gibson G."/>
            <person name="Gilbert D."/>
            <person name="Gnerre S."/>
            <person name="Godfrey J."/>
            <person name="Good R."/>
            <person name="Gotea V."/>
            <person name="Gravely B."/>
            <person name="Greenberg A.J."/>
            <person name="Griffiths-Jones S."/>
            <person name="Gross S."/>
            <person name="Guigo R."/>
            <person name="Gustafson E.A."/>
            <person name="Haerty W."/>
            <person name="Hahn M.W."/>
            <person name="Halligan D.L."/>
            <person name="Halpern A.L."/>
            <person name="Halter G.M."/>
            <person name="Han M.V."/>
            <person name="Heger A."/>
            <person name="Hillier L."/>
            <person name="Hinrichs A.S."/>
            <person name="Holmes I."/>
            <person name="Hoskins R.A."/>
            <person name="Hubisz M.J."/>
            <person name="Hultmark D."/>
            <person name="Huntley M.A."/>
            <person name="Jaffe D.B."/>
            <person name="Jagadeeshan S."/>
            <person name="Jeck W.R."/>
            <person name="Johnson J."/>
            <person name="Jones C.D."/>
            <person name="Jordan W.C."/>
            <person name="Karpen G.H."/>
            <person name="Kataoka E."/>
            <person name="Keightley P.D."/>
            <person name="Kheradpour P."/>
            <person name="Kirkness E.F."/>
            <person name="Koerich L.B."/>
            <person name="Kristiansen K."/>
            <person name="Kudrna D."/>
            <person name="Kulathinal R.J."/>
            <person name="Kumar S."/>
            <person name="Kwok R."/>
            <person name="Lander E."/>
            <person name="Langley C.H."/>
            <person name="Lapoint R."/>
            <person name="Lazzaro B.P."/>
            <person name="Lee S.J."/>
            <person name="Levesque L."/>
            <person name="Li R."/>
            <person name="Lin C.F."/>
            <person name="Lin M.F."/>
            <person name="Lindblad-Toh K."/>
            <person name="Llopart A."/>
            <person name="Long M."/>
            <person name="Low L."/>
            <person name="Lozovsky E."/>
            <person name="Lu J."/>
            <person name="Luo M."/>
            <person name="Machado C.A."/>
            <person name="Makalowski W."/>
            <person name="Marzo M."/>
            <person name="Matsuda M."/>
            <person name="Matzkin L."/>
            <person name="McAllister B."/>
            <person name="McBride C.S."/>
            <person name="McKernan B."/>
            <person name="McKernan K."/>
            <person name="Mendez-Lago M."/>
            <person name="Minx P."/>
            <person name="Mollenhauer M.U."/>
            <person name="Montooth K."/>
            <person name="Mount S.M."/>
            <person name="Mu X."/>
            <person name="Myers E."/>
            <person name="Negre B."/>
            <person name="Newfeld S."/>
            <person name="Nielsen R."/>
            <person name="Noor M.A."/>
            <person name="O'Grady P."/>
            <person name="Pachter L."/>
            <person name="Papaceit M."/>
            <person name="Parisi M.J."/>
            <person name="Parisi M."/>
            <person name="Parts L."/>
            <person name="Pedersen J.S."/>
            <person name="Pesole G."/>
            <person name="Phillippy A.M."/>
            <person name="Ponting C.P."/>
            <person name="Pop M."/>
            <person name="Porcelli D."/>
            <person name="Powell J.R."/>
            <person name="Prohaska S."/>
            <person name="Pruitt K."/>
            <person name="Puig M."/>
            <person name="Quesneville H."/>
            <person name="Ram K.R."/>
            <person name="Rand D."/>
            <person name="Rasmussen M.D."/>
            <person name="Reed L.K."/>
            <person name="Reenan R."/>
            <person name="Reily A."/>
            <person name="Remington K.A."/>
            <person name="Rieger T.T."/>
            <person name="Ritchie M.G."/>
            <person name="Robin C."/>
            <person name="Rogers Y.H."/>
            <person name="Rohde C."/>
            <person name="Rozas J."/>
            <person name="Rubenfield M.J."/>
            <person name="Ruiz A."/>
            <person name="Russo S."/>
            <person name="Salzberg S.L."/>
            <person name="Sanchez-Gracia A."/>
            <person name="Saranga D.J."/>
            <person name="Sato H."/>
            <person name="Schaeffer S.W."/>
            <person name="Schatz M.C."/>
            <person name="Schlenke T."/>
            <person name="Schwartz R."/>
            <person name="Segarra C."/>
            <person name="Singh R.S."/>
            <person name="Sirot L."/>
            <person name="Sirota M."/>
            <person name="Sisneros N.B."/>
            <person name="Smith C.D."/>
            <person name="Smith T.F."/>
            <person name="Spieth J."/>
            <person name="Stage D.E."/>
            <person name="Stark A."/>
            <person name="Stephan W."/>
            <person name="Strausberg R.L."/>
            <person name="Strempel S."/>
            <person name="Sturgill D."/>
            <person name="Sutton G."/>
            <person name="Sutton G.G."/>
            <person name="Tao W."/>
            <person name="Teichmann S."/>
            <person name="Tobari Y.N."/>
            <person name="Tomimura Y."/>
            <person name="Tsolas J.M."/>
            <person name="Valente V.L."/>
            <person name="Venter E."/>
            <person name="Venter J.C."/>
            <person name="Vicario S."/>
            <person name="Vieira F.G."/>
            <person name="Vilella A.J."/>
            <person name="Villasante A."/>
            <person name="Walenz B."/>
            <person name="Wang J."/>
            <person name="Wasserman M."/>
            <person name="Watts T."/>
            <person name="Wilson D."/>
            <person name="Wilson R.K."/>
            <person name="Wing R.A."/>
            <person name="Wolfner M.F."/>
            <person name="Wong A."/>
            <person name="Wong G.K."/>
            <person name="Wu C.I."/>
            <person name="Wu G."/>
            <person name="Yamamoto D."/>
            <person name="Yang H.P."/>
            <person name="Yang S.P."/>
            <person name="Yorke J.A."/>
            <person name="Yoshida K."/>
            <person name="Zdobnov E."/>
            <person name="Zhang P."/>
            <person name="Zhang Y."/>
            <person name="Zimin A.V."/>
            <person name="Baldwin J."/>
            <person name="Abdouelleil A."/>
            <person name="Abdulkadir J."/>
            <person name="Abebe A."/>
            <person name="Abera B."/>
            <person name="Abreu J."/>
            <person name="Acer S.C."/>
            <person name="Aftuck L."/>
            <person name="Alexander A."/>
            <person name="An P."/>
            <person name="Anderson E."/>
            <person name="Anderson S."/>
            <person name="Arachi H."/>
            <person name="Azer M."/>
            <person name="Bachantsang P."/>
            <person name="Barry A."/>
            <person name="Bayul T."/>
            <person name="Berlin A."/>
            <person name="Bessette D."/>
            <person name="Bloom T."/>
            <person name="Blye J."/>
            <person name="Boguslavskiy L."/>
            <person name="Bonnet C."/>
            <person name="Boukhgalter B."/>
            <person name="Bourzgui I."/>
            <person name="Brown A."/>
            <person name="Cahill P."/>
            <person name="Channer S."/>
            <person name="Cheshatsang Y."/>
            <person name="Chuda L."/>
            <person name="Citroen M."/>
            <person name="Collymore A."/>
            <person name="Cooke P."/>
            <person name="Costello M."/>
            <person name="D'Aco K."/>
            <person name="Daza R."/>
            <person name="De Haan G."/>
            <person name="DeGray S."/>
            <person name="DeMaso C."/>
            <person name="Dhargay N."/>
            <person name="Dooley K."/>
            <person name="Dooley E."/>
            <person name="Doricent M."/>
            <person name="Dorje P."/>
            <person name="Dorjee K."/>
            <person name="Dupes A."/>
            <person name="Elong R."/>
            <person name="Falk J."/>
            <person name="Farina A."/>
            <person name="Faro S."/>
            <person name="Ferguson D."/>
            <person name="Fisher S."/>
            <person name="Foley C.D."/>
            <person name="Franke A."/>
            <person name="Friedrich D."/>
            <person name="Gadbois L."/>
            <person name="Gearin G."/>
            <person name="Gearin C.R."/>
            <person name="Giannoukos G."/>
            <person name="Goode T."/>
            <person name="Graham J."/>
            <person name="Grandbois E."/>
            <person name="Grewal S."/>
            <person name="Gyaltsen K."/>
            <person name="Hafez N."/>
            <person name="Hagos B."/>
            <person name="Hall J."/>
            <person name="Henson C."/>
            <person name="Hollinger A."/>
            <person name="Honan T."/>
            <person name="Huard M.D."/>
            <person name="Hughes L."/>
            <person name="Hurhula B."/>
            <person name="Husby M.E."/>
            <person name="Kamat A."/>
            <person name="Kanga B."/>
            <person name="Kashin S."/>
            <person name="Khazanovich D."/>
            <person name="Kisner P."/>
            <person name="Lance K."/>
            <person name="Lara M."/>
            <person name="Lee W."/>
            <person name="Lennon N."/>
            <person name="Letendre F."/>
            <person name="LeVine R."/>
            <person name="Lipovsky A."/>
            <person name="Liu X."/>
            <person name="Liu J."/>
            <person name="Liu S."/>
            <person name="Lokyitsang T."/>
            <person name="Lokyitsang Y."/>
            <person name="Lubonja R."/>
            <person name="Lui A."/>
            <person name="MacDonald P."/>
            <person name="Magnisalis V."/>
            <person name="Maru K."/>
            <person name="Matthews C."/>
            <person name="McCusker W."/>
            <person name="McDonough S."/>
            <person name="Mehta T."/>
            <person name="Meldrim J."/>
            <person name="Meneus L."/>
            <person name="Mihai O."/>
            <person name="Mihalev A."/>
            <person name="Mihova T."/>
            <person name="Mittelman R."/>
            <person name="Mlenga V."/>
            <person name="Montmayeur A."/>
            <person name="Mulrain L."/>
            <person name="Navidi A."/>
            <person name="Naylor J."/>
            <person name="Negash T."/>
            <person name="Nguyen T."/>
            <person name="Nguyen N."/>
            <person name="Nicol R."/>
            <person name="Norbu C."/>
            <person name="Norbu N."/>
            <person name="Novod N."/>
            <person name="O'Neill B."/>
            <person name="Osman S."/>
            <person name="Markiewicz E."/>
            <person name="Oyono O.L."/>
            <person name="Patti C."/>
            <person name="Phunkhang P."/>
            <person name="Pierre F."/>
            <person name="Priest M."/>
            <person name="Raghuraman S."/>
            <person name="Rege F."/>
            <person name="Reyes R."/>
            <person name="Rise C."/>
            <person name="Rogov P."/>
            <person name="Ross K."/>
            <person name="Ryan E."/>
            <person name="Settipalli S."/>
            <person name="Shea T."/>
            <person name="Sherpa N."/>
            <person name="Shi L."/>
            <person name="Shih D."/>
            <person name="Sparrow T."/>
            <person name="Spaulding J."/>
            <person name="Stalker J."/>
            <person name="Stange-Thomann N."/>
            <person name="Stavropoulos S."/>
            <person name="Stone C."/>
            <person name="Strader C."/>
            <person name="Tesfaye S."/>
            <person name="Thomson T."/>
            <person name="Thoulutsang Y."/>
            <person name="Thoulutsang D."/>
            <person name="Topham K."/>
            <person name="Topping I."/>
            <person name="Tsamla T."/>
            <person name="Vassiliev H."/>
            <person name="Vo A."/>
            <person name="Wangchuk T."/>
            <person name="Wangdi T."/>
            <person name="Weiand M."/>
            <person name="Wilkinson J."/>
            <person name="Wilson A."/>
            <person name="Yadav S."/>
            <person name="Young G."/>
            <person name="Yu Q."/>
            <person name="Zembek L."/>
            <person name="Zhong D."/>
            <person name="Zimmer A."/>
            <person name="Zwirko Z."/>
            <person name="Jaffe D.B."/>
            <person name="Alvarez P."/>
            <person name="Brockman W."/>
            <person name="Butler J."/>
            <person name="Chin C."/>
            <person name="Gnerre S."/>
            <person name="Grabherr M."/>
            <person name="Kleber M."/>
            <person name="Mauceli E."/>
            <person name="MacCallum I."/>
        </authorList>
    </citation>
    <scope>NUCLEOTIDE SEQUENCE [LARGE SCALE GENOMIC DNA]</scope>
    <source>
        <strain evidence="11">Tucson 14030-0811.24</strain>
    </source>
</reference>
<dbReference type="GO" id="GO:0004197">
    <property type="term" value="F:cysteine-type endopeptidase activity"/>
    <property type="evidence" value="ECO:0007669"/>
    <property type="project" value="UniProtKB-EC"/>
</dbReference>
<comment type="similarity">
    <text evidence="1">Belongs to the peptidase C1 family.</text>
</comment>
<keyword evidence="3" id="KW-0378">Hydrolase</keyword>
<evidence type="ECO:0000256" key="5">
    <source>
        <dbReference type="ARBA" id="ARBA00036319"/>
    </source>
</evidence>
<feature type="compositionally biased region" description="Polar residues" evidence="8">
    <location>
        <begin position="14"/>
        <end position="23"/>
    </location>
</feature>
<dbReference type="InterPro" id="IPR039417">
    <property type="entry name" value="Peptidase_C1A_papain-like"/>
</dbReference>
<dbReference type="AlphaFoldDB" id="A0A0Q9X488"/>
<dbReference type="Pfam" id="PF00112">
    <property type="entry name" value="Peptidase_C1"/>
    <property type="match status" value="1"/>
</dbReference>
<dbReference type="PROSITE" id="PS00639">
    <property type="entry name" value="THIOL_PROTEASE_HIS"/>
    <property type="match status" value="1"/>
</dbReference>
<dbReference type="Gene3D" id="3.90.70.10">
    <property type="entry name" value="Cysteine proteinases"/>
    <property type="match status" value="1"/>
</dbReference>
<dbReference type="EC" id="3.4.22.15" evidence="6"/>
<organism evidence="10 11">
    <name type="scientific">Drosophila willistoni</name>
    <name type="common">Fruit fly</name>
    <dbReference type="NCBI Taxonomy" id="7260"/>
    <lineage>
        <taxon>Eukaryota</taxon>
        <taxon>Metazoa</taxon>
        <taxon>Ecdysozoa</taxon>
        <taxon>Arthropoda</taxon>
        <taxon>Hexapoda</taxon>
        <taxon>Insecta</taxon>
        <taxon>Pterygota</taxon>
        <taxon>Neoptera</taxon>
        <taxon>Endopterygota</taxon>
        <taxon>Diptera</taxon>
        <taxon>Brachycera</taxon>
        <taxon>Muscomorpha</taxon>
        <taxon>Ephydroidea</taxon>
        <taxon>Drosophilidae</taxon>
        <taxon>Drosophila</taxon>
        <taxon>Sophophora</taxon>
    </lineage>
</organism>
<evidence type="ECO:0000313" key="11">
    <source>
        <dbReference type="Proteomes" id="UP000007798"/>
    </source>
</evidence>
<proteinExistence type="inferred from homology"/>
<dbReference type="eggNOG" id="KOG1543">
    <property type="taxonomic scope" value="Eukaryota"/>
</dbReference>
<evidence type="ECO:0000313" key="10">
    <source>
        <dbReference type="EMBL" id="KRG00324.1"/>
    </source>
</evidence>
<dbReference type="InterPro" id="IPR013128">
    <property type="entry name" value="Peptidase_C1A"/>
</dbReference>
<evidence type="ECO:0000256" key="1">
    <source>
        <dbReference type="ARBA" id="ARBA00008455"/>
    </source>
</evidence>
<dbReference type="OrthoDB" id="190265at2759"/>
<dbReference type="SMART" id="SM00645">
    <property type="entry name" value="Pept_C1"/>
    <property type="match status" value="1"/>
</dbReference>
<feature type="region of interest" description="Disordered" evidence="8">
    <location>
        <begin position="1"/>
        <end position="50"/>
    </location>
</feature>
<dbReference type="InParanoid" id="A0A0Q9X488"/>
<evidence type="ECO:0000256" key="2">
    <source>
        <dbReference type="ARBA" id="ARBA00022670"/>
    </source>
</evidence>
<evidence type="ECO:0000256" key="3">
    <source>
        <dbReference type="ARBA" id="ARBA00022801"/>
    </source>
</evidence>
<feature type="domain" description="Peptidase C1A papain C-terminal" evidence="9">
    <location>
        <begin position="183"/>
        <end position="393"/>
    </location>
</feature>
<dbReference type="Proteomes" id="UP000007798">
    <property type="component" value="Unassembled WGS sequence"/>
</dbReference>
<dbReference type="SUPFAM" id="SSF54001">
    <property type="entry name" value="Cysteine proteinases"/>
    <property type="match status" value="1"/>
</dbReference>
<accession>A0A0Q9X488</accession>
<dbReference type="PRINTS" id="PR00705">
    <property type="entry name" value="PAPAIN"/>
</dbReference>
<evidence type="ECO:0000256" key="6">
    <source>
        <dbReference type="ARBA" id="ARBA00038911"/>
    </source>
</evidence>
<evidence type="ECO:0000256" key="7">
    <source>
        <dbReference type="ARBA" id="ARBA00063237"/>
    </source>
</evidence>
<evidence type="ECO:0000256" key="8">
    <source>
        <dbReference type="SAM" id="MobiDB-lite"/>
    </source>
</evidence>
<dbReference type="FunFam" id="3.90.70.10:FF:000006">
    <property type="entry name" value="Cathepsin S"/>
    <property type="match status" value="1"/>
</dbReference>
<evidence type="ECO:0000259" key="9">
    <source>
        <dbReference type="SMART" id="SM00645"/>
    </source>
</evidence>
<name>A0A0Q9X488_DROWI</name>
<dbReference type="PANTHER" id="PTHR12411">
    <property type="entry name" value="CYSTEINE PROTEASE FAMILY C1-RELATED"/>
    <property type="match status" value="1"/>
</dbReference>
<dbReference type="GO" id="GO:0006508">
    <property type="term" value="P:proteolysis"/>
    <property type="evidence" value="ECO:0007669"/>
    <property type="project" value="UniProtKB-KW"/>
</dbReference>
<protein>
    <recommendedName>
        <fullName evidence="6">cathepsin L</fullName>
        <ecNumber evidence="6">3.4.22.15</ecNumber>
    </recommendedName>
</protein>
<gene>
    <name evidence="10" type="primary">Dwil\GK16030</name>
    <name evidence="10" type="ORF">Dwil_GK16030</name>
</gene>
<dbReference type="FunCoup" id="A0A0Q9X488">
    <property type="interactions" value="2"/>
</dbReference>
<dbReference type="InterPro" id="IPR000668">
    <property type="entry name" value="Peptidase_C1A_C"/>
</dbReference>
<comment type="subunit">
    <text evidence="7">Dimer of a heavy and a light chain linked by disulfide bonds.</text>
</comment>